<dbReference type="SUPFAM" id="SSF54427">
    <property type="entry name" value="NTF2-like"/>
    <property type="match status" value="1"/>
</dbReference>
<dbReference type="InterPro" id="IPR018790">
    <property type="entry name" value="DUF2358"/>
</dbReference>
<dbReference type="PANTHER" id="PTHR34123:SF1">
    <property type="entry name" value="OS04G0578200 PROTEIN"/>
    <property type="match status" value="1"/>
</dbReference>
<dbReference type="EMBL" id="BRYA01000389">
    <property type="protein sequence ID" value="GMI48375.1"/>
    <property type="molecule type" value="Genomic_DNA"/>
</dbReference>
<dbReference type="InterPro" id="IPR032710">
    <property type="entry name" value="NTF2-like_dom_sf"/>
</dbReference>
<evidence type="ECO:0000256" key="1">
    <source>
        <dbReference type="SAM" id="MobiDB-lite"/>
    </source>
</evidence>
<protein>
    <submittedName>
        <fullName evidence="2">Uncharacterized protein</fullName>
    </submittedName>
</protein>
<evidence type="ECO:0000313" key="3">
    <source>
        <dbReference type="Proteomes" id="UP001165065"/>
    </source>
</evidence>
<evidence type="ECO:0000313" key="2">
    <source>
        <dbReference type="EMBL" id="GMI48375.1"/>
    </source>
</evidence>
<feature type="compositionally biased region" description="Low complexity" evidence="1">
    <location>
        <begin position="25"/>
        <end position="36"/>
    </location>
</feature>
<name>A0A9W7GQH9_9STRA</name>
<proteinExistence type="predicted"/>
<accession>A0A9W7GQH9</accession>
<dbReference type="PANTHER" id="PTHR34123">
    <property type="entry name" value="OS04G0578200 PROTEIN"/>
    <property type="match status" value="1"/>
</dbReference>
<dbReference type="Proteomes" id="UP001165065">
    <property type="component" value="Unassembled WGS sequence"/>
</dbReference>
<dbReference type="OrthoDB" id="348976at2759"/>
<dbReference type="AlphaFoldDB" id="A0A9W7GQH9"/>
<reference evidence="3" key="1">
    <citation type="journal article" date="2023" name="Commun. Biol.">
        <title>Genome analysis of Parmales, the sister group of diatoms, reveals the evolutionary specialization of diatoms from phago-mixotrophs to photoautotrophs.</title>
        <authorList>
            <person name="Ban H."/>
            <person name="Sato S."/>
            <person name="Yoshikawa S."/>
            <person name="Yamada K."/>
            <person name="Nakamura Y."/>
            <person name="Ichinomiya M."/>
            <person name="Sato N."/>
            <person name="Blanc-Mathieu R."/>
            <person name="Endo H."/>
            <person name="Kuwata A."/>
            <person name="Ogata H."/>
        </authorList>
    </citation>
    <scope>NUCLEOTIDE SEQUENCE [LARGE SCALE GENOMIC DNA]</scope>
</reference>
<sequence length="232" mass="25720">MSSAPTSRRASRVVSYGSINPNPGPRRASSLSSPLSRRTHSLHSQPKDEAEDFAKKAAWNAAELAGNIVSAVSKDSSPPSPTSIEPPPTFADAISCLREDYDASYFLSGKLINDNLYAPDCTFADPFASFDGRDRFISNLSNLALFVKDYKTKVIDFDIDEDTKTVFVNVLVKLVLNLPWRPRLSWVWGVEHKFTPSPPFQVTTHTESWSVSALDGVKQIFRPGRPTKNESR</sequence>
<dbReference type="Pfam" id="PF10184">
    <property type="entry name" value="DUF2358"/>
    <property type="match status" value="1"/>
</dbReference>
<gene>
    <name evidence="2" type="ORF">TrCOL_g10816</name>
</gene>
<keyword evidence="3" id="KW-1185">Reference proteome</keyword>
<comment type="caution">
    <text evidence="2">The sequence shown here is derived from an EMBL/GenBank/DDBJ whole genome shotgun (WGS) entry which is preliminary data.</text>
</comment>
<organism evidence="2 3">
    <name type="scientific">Triparma columacea</name>
    <dbReference type="NCBI Taxonomy" id="722753"/>
    <lineage>
        <taxon>Eukaryota</taxon>
        <taxon>Sar</taxon>
        <taxon>Stramenopiles</taxon>
        <taxon>Ochrophyta</taxon>
        <taxon>Bolidophyceae</taxon>
        <taxon>Parmales</taxon>
        <taxon>Triparmaceae</taxon>
        <taxon>Triparma</taxon>
    </lineage>
</organism>
<feature type="region of interest" description="Disordered" evidence="1">
    <location>
        <begin position="1"/>
        <end position="52"/>
    </location>
</feature>